<feature type="compositionally biased region" description="Basic and acidic residues" evidence="15">
    <location>
        <begin position="1885"/>
        <end position="1906"/>
    </location>
</feature>
<dbReference type="SUPFAM" id="SSF51905">
    <property type="entry name" value="FAD/NAD(P)-binding domain"/>
    <property type="match status" value="1"/>
</dbReference>
<feature type="region of interest" description="Disordered" evidence="15">
    <location>
        <begin position="1949"/>
        <end position="2166"/>
    </location>
</feature>
<feature type="compositionally biased region" description="Basic and acidic residues" evidence="15">
    <location>
        <begin position="2377"/>
        <end position="2390"/>
    </location>
</feature>
<dbReference type="GO" id="GO:0120501">
    <property type="term" value="F:F-actin monooxygenase activity"/>
    <property type="evidence" value="ECO:0007669"/>
    <property type="project" value="UniProtKB-EC"/>
</dbReference>
<keyword evidence="7 13" id="KW-0862">Zinc</keyword>
<dbReference type="InterPro" id="IPR036188">
    <property type="entry name" value="FAD/NAD-bd_sf"/>
</dbReference>
<dbReference type="SUPFAM" id="SSF47576">
    <property type="entry name" value="Calponin-homology domain, CH-domain"/>
    <property type="match status" value="1"/>
</dbReference>
<feature type="compositionally biased region" description="Polar residues" evidence="15">
    <location>
        <begin position="2047"/>
        <end position="2059"/>
    </location>
</feature>
<evidence type="ECO:0000256" key="5">
    <source>
        <dbReference type="ARBA" id="ARBA00022723"/>
    </source>
</evidence>
<feature type="compositionally biased region" description="Low complexity" evidence="15">
    <location>
        <begin position="1639"/>
        <end position="1653"/>
    </location>
</feature>
<evidence type="ECO:0000256" key="7">
    <source>
        <dbReference type="ARBA" id="ARBA00022833"/>
    </source>
</evidence>
<dbReference type="InterPro" id="IPR001680">
    <property type="entry name" value="WD40_rpt"/>
</dbReference>
<dbReference type="PROSITE" id="PS50023">
    <property type="entry name" value="LIM_DOMAIN_2"/>
    <property type="match status" value="1"/>
</dbReference>
<evidence type="ECO:0000256" key="14">
    <source>
        <dbReference type="PROSITE-ProRule" id="PRU00221"/>
    </source>
</evidence>
<dbReference type="GO" id="GO:0005730">
    <property type="term" value="C:nucleolus"/>
    <property type="evidence" value="ECO:0007669"/>
    <property type="project" value="InterPro"/>
</dbReference>
<feature type="compositionally biased region" description="Basic residues" evidence="15">
    <location>
        <begin position="1299"/>
        <end position="1313"/>
    </location>
</feature>
<evidence type="ECO:0000256" key="9">
    <source>
        <dbReference type="ARBA" id="ARBA00023002"/>
    </source>
</evidence>
<feature type="compositionally biased region" description="Low complexity" evidence="15">
    <location>
        <begin position="2104"/>
        <end position="2118"/>
    </location>
</feature>
<evidence type="ECO:0000256" key="11">
    <source>
        <dbReference type="ARBA" id="ARBA00023038"/>
    </source>
</evidence>
<dbReference type="InterPro" id="IPR036322">
    <property type="entry name" value="WD40_repeat_dom_sf"/>
</dbReference>
<feature type="compositionally biased region" description="Basic and acidic residues" evidence="15">
    <location>
        <begin position="2194"/>
        <end position="2203"/>
    </location>
</feature>
<sequence>MNNLWVATDLGSLRGVCLKSEQNTVVTYDEISKKNEIVSLTSSENGQELYCTLKSGLVNVFDMAQNIYVNQFEMEGDLMTAFDIGDQLLTVAKNGQVHVWKDEEVAEKFKIGENVESCVKLSDGKIVSGGKENELKVWDLETQKSVFTSKNVPRDELDIRVPVWIKSISSPPNDSNILCVGTHYHQYRQYDIRVKRRPIVDKSWEELPIISLISNNTQCYLGNSKGDIGRLDLRNLKEVNKFRGAAGSVRSLALHHSEPYLASVGLDRHLRIHNTLTREVEHKFYLKNKLNCVVFTSEKIKESKEDEVDIWDQLEETGKRRKLFDAFVAAKTQEEVFEYFNGLKDHLYHRFKQAIKSWRAQSIWKILDERVNHPVYNKNVICEGKRMLVIGAGPIGLRMAIECAFLGGESHVIEKRMSATRNNILHLWPFTIDDLRRLGAKKFYGQFCAGAIDHISIRQLQLILLKICCLLGVHFHIGVEFRGVEEPEVDRNGKCAGWGIHVVPHPPALPKWGWEAMVQASGRQHVLPVFQYKEFRGQQAIGMTVNFVNRGTMEELTIEEISGIAFIYNQEFFNEMYAELGISLENIVYYKDETHYFVMSTKKHSLLDKKVLKKIYSEGNFDLEAVYFLVESDDMRIPEYLTDRVADKTTIYKHRHLVRLSRLRTTLTVMIDLELHIHTLLIHPVYIDVDISVSTITPYLDQLFIARLLNVYCEFLLRQVLFGDYPNTSELLSPDNIDYIRAQTFAREVAGFATNLPVLEFMTNHHGKADVAIFDFSAIKQAANSTVVLERKGHKLVMCLVGDSLLEPFWPQGTGCIDIRGSKRTRKFVQTPRSKLTHETQLKARQIHDRSEHQGSTVALNTRTPADIRGKRRTREDRRKTIQVTVNRSYSNGSDDKEASSPTTPTLEQGSLLNWARESTCGYRGVRVTNLTTSWKSGLAFSALIHRYRPDILNFTAVSTNPPEQILKTVFDTTSREFGIRSVLSAQELAGSSIPDRQKIVQYLTALHSHFNSEASKSLQISPDMCYFCSRHITPEQLTSSHGVKFHISCLKCEHCLDKISLNTLHYVDDKMAKEFAQRRKPGYPDCKSGFYCKFHFKEYFTSKSESLFPKNWLDNLETDLISSSTDPLSSSTTPDLPHSDNEDSAAPRDHTHELRRAKSSASVKNLRDMFESISTGTSQPDLTPANKQEEEEEKKEVKLPNGHLKYAVKSKSFSGALPIKKGDQDQIKDTDNEVLSPTVFVKPKKGKKKKSGIAKKIEQKMGSVRASKGSLSKIDSDSVLVGPGVDQSLANDSFVSNQRKKSRFKIFKKKKPGSGSTSPSPVLTSASESNLDETASLIITNKSDPVTNSKNPLFKKPESKKDPLYTIANPEYKAESQDDSLSDATSTSSFIRNSLARRTAPPKMHTSLQDSSPEHLVDSNACRRVPSKVIQNLSREAVVLQTNSPEARSLLRNSFRNSKRSLNAGSIKQNLNFNEDSVSLPGTPKSSRVQITRASSQQALINPSSDEPTSEAHLISKAYYSPKPKRAQKVKLDNVEVVDTTASTQLAAEGTVVHRKSCSPLPQRSKKVRLSMYRKSPLNMSLEFSSEEEETPPKRPELPKNLDLILGIEPKTLVEDQLKKDTMETDSAPALPARRISDSPVSAPSNSPVVLSQPDDMQSDKLASSLKSDGSESNSKSQLLSSSLTISESSVSSSAEVFETKSGSNFYRNFMYAKRVPTDPLDQKRLSLGQVSETSEYHTPGTHRSTLTSPSEEIFHTPDQSFEQAKPAASPAVPAKRSSEPVENGTSKRSSVGLEEIADQVLENIEQTLKMTSSKISSRTSDVQKTPSKSAPAEKLVSRRSEPVLSNRVNRVLNENMSPKDHSSINKILEKYRRIPPSPSPDVSKSRPVESIRDKPKRSISERQARLSANAAKRSATSNPQQRVKMIHQLSASFDKKIDRLVSKYYPKKDSSKTATPTNDSNKESAISSRESANRNSRDTPTKDRKLSGSSNKDIQRSTSSDSPRKSSNYENIKRHPSTPSRYYSYKSGSDSGRKCSASDEKTEDILQNGTPTKTTGLSSDDRARESSESRESSKRFSQTPSRTNNINTPEDRKSEPPPPKTPTRSTSRVSVARETSLNSPGGNTPIKGTPKPRSTPLRSSSSQISLRSLNTNKFRYSDSRGRRGQNAEFCDCQTATHAPTCKKWSHSNGNHTQDKNSDRGKDDLENIAYIELSDTERLKHWDKTDYSNYLKSLRYQGGALTRSSSFNVKDTVKAERNGRVNTSGWSCKCNCKPKTHISEEFSTSPITFTTTYTSTPTSPVSSGLPDTLEIDLDPDAVKKDEGEGEISDEVTPTDEEEDPDIISEESLDKISKAEKKAKKKAKKKKKRENRKKRKEQNNKNKKDKKKNEGSNGETENLERYRTCDCWTPRCDYCSNINCTITHDLITSNRGIEVYSRFGRRRGSEDTIMLYDEAGTRVGRLSWNARGIQLEGCINCHTPAKLREARLAGGVSVPWTFSLFKGTVQIRMGEEVLYENELKGECLERYSAVRRFSFYNTDCESSFTFMSDLMEAGSQISHDCHTACSAR</sequence>
<dbReference type="PROSITE" id="PS50021">
    <property type="entry name" value="CH"/>
    <property type="match status" value="1"/>
</dbReference>
<dbReference type="EMBL" id="JN615201">
    <property type="protein sequence ID" value="AEY80350.1"/>
    <property type="molecule type" value="mRNA"/>
</dbReference>
<evidence type="ECO:0000256" key="3">
    <source>
        <dbReference type="ARBA" id="ARBA00012709"/>
    </source>
</evidence>
<evidence type="ECO:0000259" key="16">
    <source>
        <dbReference type="PROSITE" id="PS50021"/>
    </source>
</evidence>
<feature type="region of interest" description="Disordered" evidence="15">
    <location>
        <begin position="1872"/>
        <end position="1925"/>
    </location>
</feature>
<feature type="domain" description="Calponin-homology (CH)" evidence="16">
    <location>
        <begin position="906"/>
        <end position="1012"/>
    </location>
</feature>
<dbReference type="SUPFAM" id="SSF50978">
    <property type="entry name" value="WD40 repeat-like"/>
    <property type="match status" value="1"/>
</dbReference>
<feature type="compositionally biased region" description="Basic and acidic residues" evidence="15">
    <location>
        <begin position="1138"/>
        <end position="1157"/>
    </location>
</feature>
<feature type="compositionally biased region" description="Basic and acidic residues" evidence="15">
    <location>
        <begin position="2061"/>
        <end position="2076"/>
    </location>
</feature>
<organism evidence="18">
    <name type="scientific">Mnemiopsis leidyi</name>
    <name type="common">Sea walnut</name>
    <name type="synonym">Warty comb jellyfish</name>
    <dbReference type="NCBI Taxonomy" id="27923"/>
    <lineage>
        <taxon>Eukaryota</taxon>
        <taxon>Metazoa</taxon>
        <taxon>Ctenophora</taxon>
        <taxon>Tentaculata</taxon>
        <taxon>Lobata</taxon>
        <taxon>Bolinopsidae</taxon>
        <taxon>Mnemiopsis</taxon>
    </lineage>
</organism>
<feature type="compositionally biased region" description="Polar residues" evidence="15">
    <location>
        <begin position="1954"/>
        <end position="1972"/>
    </location>
</feature>
<feature type="region of interest" description="Disordered" evidence="15">
    <location>
        <begin position="1623"/>
        <end position="1677"/>
    </location>
</feature>
<feature type="compositionally biased region" description="Low complexity" evidence="15">
    <location>
        <begin position="2292"/>
        <end position="2304"/>
    </location>
</feature>
<dbReference type="InterPro" id="IPR036872">
    <property type="entry name" value="CH_dom_sf"/>
</dbReference>
<feature type="domain" description="LIM zinc-binding" evidence="17">
    <location>
        <begin position="1024"/>
        <end position="1103"/>
    </location>
</feature>
<keyword evidence="11 13" id="KW-0440">LIM domain</keyword>
<dbReference type="InterPro" id="IPR001781">
    <property type="entry name" value="Znf_LIM"/>
</dbReference>
<feature type="region of interest" description="Disordered" evidence="15">
    <location>
        <begin position="1124"/>
        <end position="1202"/>
    </location>
</feature>
<feature type="compositionally biased region" description="Polar residues" evidence="15">
    <location>
        <begin position="2077"/>
        <end position="2090"/>
    </location>
</feature>
<evidence type="ECO:0000256" key="1">
    <source>
        <dbReference type="ARBA" id="ARBA00001974"/>
    </source>
</evidence>
<keyword evidence="14" id="KW-0853">WD repeat</keyword>
<feature type="region of interest" description="Disordered" evidence="15">
    <location>
        <begin position="1244"/>
        <end position="1421"/>
    </location>
</feature>
<keyword evidence="10" id="KW-0503">Monooxygenase</keyword>
<dbReference type="PROSITE" id="PS50082">
    <property type="entry name" value="WD_REPEATS_2"/>
    <property type="match status" value="1"/>
</dbReference>
<name>H2DJX9_MNELE</name>
<feature type="compositionally biased region" description="Low complexity" evidence="15">
    <location>
        <begin position="1766"/>
        <end position="1777"/>
    </location>
</feature>
<feature type="compositionally biased region" description="Polar residues" evidence="15">
    <location>
        <begin position="1173"/>
        <end position="1182"/>
    </location>
</feature>
<feature type="compositionally biased region" description="Low complexity" evidence="15">
    <location>
        <begin position="2131"/>
        <end position="2153"/>
    </location>
</feature>
<dbReference type="GO" id="GO:0042273">
    <property type="term" value="P:ribosomal large subunit biogenesis"/>
    <property type="evidence" value="ECO:0007669"/>
    <property type="project" value="InterPro"/>
</dbReference>
<feature type="compositionally biased region" description="Polar residues" evidence="15">
    <location>
        <begin position="1813"/>
        <end position="1830"/>
    </location>
</feature>
<feature type="compositionally biased region" description="Basic residues" evidence="15">
    <location>
        <begin position="1244"/>
        <end position="1254"/>
    </location>
</feature>
<feature type="region of interest" description="Disordered" evidence="15">
    <location>
        <begin position="832"/>
        <end position="910"/>
    </location>
</feature>
<comment type="cofactor">
    <cofactor evidence="1">
        <name>FAD</name>
        <dbReference type="ChEBI" id="CHEBI:57692"/>
    </cofactor>
</comment>
<feature type="region of interest" description="Disordered" evidence="15">
    <location>
        <begin position="1582"/>
        <end position="1602"/>
    </location>
</feature>
<dbReference type="PANTHER" id="PTHR16038:SF4">
    <property type="entry name" value="WD REPEAT-CONTAINING PROTEIN 74"/>
    <property type="match status" value="1"/>
</dbReference>
<dbReference type="InterPro" id="IPR015943">
    <property type="entry name" value="WD40/YVTN_repeat-like_dom_sf"/>
</dbReference>
<evidence type="ECO:0000256" key="4">
    <source>
        <dbReference type="ARBA" id="ARBA00022630"/>
    </source>
</evidence>
<dbReference type="Gene3D" id="2.10.110.10">
    <property type="entry name" value="Cysteine Rich Protein"/>
    <property type="match status" value="1"/>
</dbReference>
<feature type="compositionally biased region" description="Basic and acidic residues" evidence="15">
    <location>
        <begin position="866"/>
        <end position="880"/>
    </location>
</feature>
<feature type="compositionally biased region" description="Polar residues" evidence="15">
    <location>
        <begin position="1743"/>
        <end position="1752"/>
    </location>
</feature>
<dbReference type="SMART" id="SM00320">
    <property type="entry name" value="WD40"/>
    <property type="match status" value="3"/>
</dbReference>
<feature type="region of interest" description="Disordered" evidence="15">
    <location>
        <begin position="1813"/>
        <end position="1844"/>
    </location>
</feature>
<dbReference type="Pfam" id="PF25413">
    <property type="entry name" value="Rossman_Mical"/>
    <property type="match status" value="2"/>
</dbReference>
<feature type="region of interest" description="Disordered" evidence="15">
    <location>
        <begin position="1731"/>
        <end position="1796"/>
    </location>
</feature>
<evidence type="ECO:0000256" key="2">
    <source>
        <dbReference type="ARBA" id="ARBA00008223"/>
    </source>
</evidence>
<feature type="compositionally biased region" description="Basic residues" evidence="15">
    <location>
        <begin position="2357"/>
        <end position="2376"/>
    </location>
</feature>
<evidence type="ECO:0000256" key="6">
    <source>
        <dbReference type="ARBA" id="ARBA00022827"/>
    </source>
</evidence>
<feature type="compositionally biased region" description="Basic and acidic residues" evidence="15">
    <location>
        <begin position="2033"/>
        <end position="2046"/>
    </location>
</feature>
<feature type="region of interest" description="Disordered" evidence="15">
    <location>
        <begin position="2183"/>
        <end position="2203"/>
    </location>
</feature>
<proteinExistence type="evidence at transcript level"/>
<evidence type="ECO:0000256" key="8">
    <source>
        <dbReference type="ARBA" id="ARBA00022857"/>
    </source>
</evidence>
<feature type="compositionally biased region" description="Basic and acidic residues" evidence="15">
    <location>
        <begin position="836"/>
        <end position="853"/>
    </location>
</feature>
<feature type="compositionally biased region" description="Basic and acidic residues" evidence="15">
    <location>
        <begin position="1592"/>
        <end position="1601"/>
    </location>
</feature>
<keyword evidence="8" id="KW-0521">NADP</keyword>
<feature type="repeat" description="WD" evidence="14">
    <location>
        <begin position="126"/>
        <end position="148"/>
    </location>
</feature>
<feature type="region of interest" description="Disordered" evidence="15">
    <location>
        <begin position="1554"/>
        <end position="1573"/>
    </location>
</feature>
<keyword evidence="6" id="KW-0274">FAD</keyword>
<dbReference type="PANTHER" id="PTHR16038">
    <property type="entry name" value="NOP SEVEN ASSOCIATED PROTEIN 1"/>
    <property type="match status" value="1"/>
</dbReference>
<dbReference type="InterPro" id="IPR057494">
    <property type="entry name" value="Rossman_Mical"/>
</dbReference>
<feature type="compositionally biased region" description="Polar residues" evidence="15">
    <location>
        <begin position="1323"/>
        <end position="1352"/>
    </location>
</feature>
<feature type="compositionally biased region" description="Low complexity" evidence="15">
    <location>
        <begin position="1124"/>
        <end position="1137"/>
    </location>
</feature>
<feature type="compositionally biased region" description="Polar residues" evidence="15">
    <location>
        <begin position="2019"/>
        <end position="2032"/>
    </location>
</feature>
<gene>
    <name evidence="18" type="primary">ML223524</name>
</gene>
<feature type="compositionally biased region" description="Basic and acidic residues" evidence="15">
    <location>
        <begin position="1973"/>
        <end position="1988"/>
    </location>
</feature>
<dbReference type="EC" id="1.14.13.225" evidence="3"/>
<evidence type="ECO:0000256" key="10">
    <source>
        <dbReference type="ARBA" id="ARBA00023033"/>
    </source>
</evidence>
<evidence type="ECO:0000259" key="17">
    <source>
        <dbReference type="PROSITE" id="PS50023"/>
    </source>
</evidence>
<evidence type="ECO:0000256" key="12">
    <source>
        <dbReference type="ARBA" id="ARBA00049522"/>
    </source>
</evidence>
<dbReference type="Gene3D" id="1.10.418.10">
    <property type="entry name" value="Calponin-like domain"/>
    <property type="match status" value="1"/>
</dbReference>
<evidence type="ECO:0000256" key="15">
    <source>
        <dbReference type="SAM" id="MobiDB-lite"/>
    </source>
</evidence>
<dbReference type="GO" id="GO:0030687">
    <property type="term" value="C:preribosome, large subunit precursor"/>
    <property type="evidence" value="ECO:0007669"/>
    <property type="project" value="TreeGrafter"/>
</dbReference>
<dbReference type="Gene3D" id="3.50.50.60">
    <property type="entry name" value="FAD/NAD(P)-binding domain"/>
    <property type="match status" value="2"/>
</dbReference>
<comment type="similarity">
    <text evidence="2">Belongs to the Mical family.</text>
</comment>
<feature type="compositionally biased region" description="Acidic residues" evidence="15">
    <location>
        <begin position="2324"/>
        <end position="2347"/>
    </location>
</feature>
<keyword evidence="9" id="KW-0560">Oxidoreductase</keyword>
<feature type="compositionally biased region" description="Polar residues" evidence="15">
    <location>
        <begin position="900"/>
        <end position="910"/>
    </location>
</feature>
<evidence type="ECO:0000256" key="13">
    <source>
        <dbReference type="PROSITE-ProRule" id="PRU00125"/>
    </source>
</evidence>
<accession>H2DJX9</accession>
<feature type="compositionally biased region" description="Polar residues" evidence="15">
    <location>
        <begin position="883"/>
        <end position="893"/>
    </location>
</feature>
<keyword evidence="5 13" id="KW-0479">Metal-binding</keyword>
<dbReference type="InterPro" id="IPR001715">
    <property type="entry name" value="CH_dom"/>
</dbReference>
<dbReference type="SMART" id="SM00033">
    <property type="entry name" value="CH"/>
    <property type="match status" value="1"/>
</dbReference>
<feature type="compositionally biased region" description="Polar residues" evidence="15">
    <location>
        <begin position="1289"/>
        <end position="1298"/>
    </location>
</feature>
<reference evidence="18" key="1">
    <citation type="submission" date="2011-08" db="EMBL/GenBank/DDBJ databases">
        <title>The Diversification of the LIM Superclass at the Base of the Metazoa Increased Subcellular Complexity and Promoted Multicellular Specialization.</title>
        <authorList>
            <person name="Koch B.J."/>
            <person name="Ryan J.F."/>
            <person name="Baxevanis A.D."/>
        </authorList>
    </citation>
    <scope>NUCLEOTIDE SEQUENCE</scope>
</reference>
<dbReference type="GO" id="GO:0046872">
    <property type="term" value="F:metal ion binding"/>
    <property type="evidence" value="ECO:0007669"/>
    <property type="project" value="UniProtKB-KW"/>
</dbReference>
<dbReference type="Gene3D" id="2.130.10.10">
    <property type="entry name" value="YVTN repeat-like/Quinoprotein amine dehydrogenase"/>
    <property type="match status" value="2"/>
</dbReference>
<dbReference type="Pfam" id="PF00307">
    <property type="entry name" value="CH"/>
    <property type="match status" value="1"/>
</dbReference>
<protein>
    <recommendedName>
        <fullName evidence="3">F-actin monooxygenase</fullName>
        <ecNumber evidence="3">1.14.13.225</ecNumber>
    </recommendedName>
</protein>
<keyword evidence="4" id="KW-0285">Flavoprotein</keyword>
<dbReference type="InterPro" id="IPR037379">
    <property type="entry name" value="WDR74/Nsa1"/>
</dbReference>
<feature type="compositionally biased region" description="Polar residues" evidence="15">
    <location>
        <begin position="854"/>
        <end position="864"/>
    </location>
</feature>
<evidence type="ECO:0000313" key="18">
    <source>
        <dbReference type="EMBL" id="AEY80350.1"/>
    </source>
</evidence>
<comment type="catalytic activity">
    <reaction evidence="12">
        <text>L-methionyl-[F-actin] + NADPH + O2 + H(+) = L-methionyl-(R)-S-oxide-[F-actin] + NADP(+) + H2O</text>
        <dbReference type="Rhea" id="RHEA:51308"/>
        <dbReference type="Rhea" id="RHEA-COMP:12953"/>
        <dbReference type="Rhea" id="RHEA-COMP:12956"/>
        <dbReference type="ChEBI" id="CHEBI:15377"/>
        <dbReference type="ChEBI" id="CHEBI:15378"/>
        <dbReference type="ChEBI" id="CHEBI:15379"/>
        <dbReference type="ChEBI" id="CHEBI:16044"/>
        <dbReference type="ChEBI" id="CHEBI:45764"/>
        <dbReference type="ChEBI" id="CHEBI:57783"/>
        <dbReference type="ChEBI" id="CHEBI:58349"/>
        <dbReference type="EC" id="1.14.13.225"/>
    </reaction>
</comment>
<feature type="region of interest" description="Disordered" evidence="15">
    <location>
        <begin position="2292"/>
        <end position="2395"/>
    </location>
</feature>